<organism evidence="1 2">
    <name type="scientific">Burkholderia metallica</name>
    <dbReference type="NCBI Taxonomy" id="488729"/>
    <lineage>
        <taxon>Bacteria</taxon>
        <taxon>Pseudomonadati</taxon>
        <taxon>Pseudomonadota</taxon>
        <taxon>Betaproteobacteria</taxon>
        <taxon>Burkholderiales</taxon>
        <taxon>Burkholderiaceae</taxon>
        <taxon>Burkholderia</taxon>
        <taxon>Burkholderia cepacia complex</taxon>
    </lineage>
</organism>
<accession>A0ABT8PN72</accession>
<protein>
    <submittedName>
        <fullName evidence="1">Uncharacterized protein</fullName>
    </submittedName>
</protein>
<evidence type="ECO:0000313" key="1">
    <source>
        <dbReference type="EMBL" id="MDN7936624.1"/>
    </source>
</evidence>
<proteinExistence type="predicted"/>
<sequence>MSGKFNEAARNCHTLRCSRRCKLLVVVGNRCRNLQTFSAILRGDGLQGDRRLPSQFRGWFGARGDDPWATDHFLCCSHLVLTQATSLDTMDRIAVFACRGALVRYAFLATVVAQECVEWERGYFALFFSRGNGMANIR</sequence>
<evidence type="ECO:0000313" key="2">
    <source>
        <dbReference type="Proteomes" id="UP001171606"/>
    </source>
</evidence>
<reference evidence="1" key="1">
    <citation type="submission" date="2023-07" db="EMBL/GenBank/DDBJ databases">
        <title>A collection of bacterial strains from the Burkholderia cepacia Research Laboratory and Repository.</title>
        <authorList>
            <person name="Lipuma J."/>
            <person name="Spilker T."/>
            <person name="Caverly L."/>
        </authorList>
    </citation>
    <scope>NUCLEOTIDE SEQUENCE</scope>
    <source>
        <strain evidence="1">AU42020</strain>
    </source>
</reference>
<keyword evidence="2" id="KW-1185">Reference proteome</keyword>
<dbReference type="Proteomes" id="UP001171606">
    <property type="component" value="Unassembled WGS sequence"/>
</dbReference>
<dbReference type="RefSeq" id="WP_301757707.1">
    <property type="nucleotide sequence ID" value="NZ_JAUJSQ010000033.1"/>
</dbReference>
<dbReference type="EMBL" id="JAUJSQ010000033">
    <property type="protein sequence ID" value="MDN7936624.1"/>
    <property type="molecule type" value="Genomic_DNA"/>
</dbReference>
<gene>
    <name evidence="1" type="ORF">QZM52_35665</name>
</gene>
<comment type="caution">
    <text evidence="1">The sequence shown here is derived from an EMBL/GenBank/DDBJ whole genome shotgun (WGS) entry which is preliminary data.</text>
</comment>
<name>A0ABT8PN72_9BURK</name>